<dbReference type="EMBL" id="JAAKGU010000001">
    <property type="protein sequence ID" value="NGM81306.1"/>
    <property type="molecule type" value="Genomic_DNA"/>
</dbReference>
<organism evidence="1 2">
    <name type="scientific">Paenibacillus apii</name>
    <dbReference type="NCBI Taxonomy" id="1850370"/>
    <lineage>
        <taxon>Bacteria</taxon>
        <taxon>Bacillati</taxon>
        <taxon>Bacillota</taxon>
        <taxon>Bacilli</taxon>
        <taxon>Bacillales</taxon>
        <taxon>Paenibacillaceae</taxon>
        <taxon>Paenibacillus</taxon>
    </lineage>
</organism>
<comment type="caution">
    <text evidence="1">The sequence shown here is derived from an EMBL/GenBank/DDBJ whole genome shotgun (WGS) entry which is preliminary data.</text>
</comment>
<keyword evidence="2" id="KW-1185">Reference proteome</keyword>
<dbReference type="AlphaFoldDB" id="A0A6M1PDM0"/>
<gene>
    <name evidence="1" type="ORF">G5B47_02640</name>
</gene>
<evidence type="ECO:0000313" key="1">
    <source>
        <dbReference type="EMBL" id="NGM81306.1"/>
    </source>
</evidence>
<dbReference type="RefSeq" id="WP_165094032.1">
    <property type="nucleotide sequence ID" value="NZ_JAAKGU010000001.1"/>
</dbReference>
<dbReference type="Proteomes" id="UP000480151">
    <property type="component" value="Unassembled WGS sequence"/>
</dbReference>
<dbReference type="InterPro" id="IPR036388">
    <property type="entry name" value="WH-like_DNA-bd_sf"/>
</dbReference>
<evidence type="ECO:0000313" key="2">
    <source>
        <dbReference type="Proteomes" id="UP000480151"/>
    </source>
</evidence>
<dbReference type="Gene3D" id="1.10.10.10">
    <property type="entry name" value="Winged helix-like DNA-binding domain superfamily/Winged helix DNA-binding domain"/>
    <property type="match status" value="1"/>
</dbReference>
<reference evidence="1 2" key="1">
    <citation type="submission" date="2020-02" db="EMBL/GenBank/DDBJ databases">
        <authorList>
            <person name="Gao J."/>
            <person name="Sun J."/>
        </authorList>
    </citation>
    <scope>NUCLEOTIDE SEQUENCE [LARGE SCALE GENOMIC DNA]</scope>
    <source>
        <strain evidence="1 2">7124</strain>
    </source>
</reference>
<sequence length="158" mass="18715">MKASLQNLYALNYIIEPVSKLEPNKPFLISLNKEKFDIENRKEGEFFAQLPINVMFGIKDGKLTRQEARLLYYIKSYINATDSRKQFCFTRIDKKMSTELNMGKNTIPKYTQMLVDKKLISINKHNLGTSYQYDEDGKLIFTKYNNHYFLNYENIKKL</sequence>
<proteinExistence type="predicted"/>
<name>A0A6M1PDM0_9BACL</name>
<accession>A0A6M1PDM0</accession>
<protein>
    <submittedName>
        <fullName evidence="1">Uncharacterized protein</fullName>
    </submittedName>
</protein>